<dbReference type="SUPFAM" id="SSF53271">
    <property type="entry name" value="PRTase-like"/>
    <property type="match status" value="1"/>
</dbReference>
<name>A0A6N9HZI4_9LACO</name>
<proteinExistence type="predicted"/>
<feature type="domain" description="Phosphoribosyltransferase" evidence="1">
    <location>
        <begin position="44"/>
        <end position="168"/>
    </location>
</feature>
<evidence type="ECO:0000313" key="2">
    <source>
        <dbReference type="EMBL" id="MYV15989.1"/>
    </source>
</evidence>
<dbReference type="RefSeq" id="WP_161002616.1">
    <property type="nucleotide sequence ID" value="NZ_WEZQ01000001.1"/>
</dbReference>
<dbReference type="Gene3D" id="3.40.50.2020">
    <property type="match status" value="1"/>
</dbReference>
<dbReference type="InterPro" id="IPR029057">
    <property type="entry name" value="PRTase-like"/>
</dbReference>
<evidence type="ECO:0000313" key="3">
    <source>
        <dbReference type="Proteomes" id="UP000449209"/>
    </source>
</evidence>
<keyword evidence="2" id="KW-0328">Glycosyltransferase</keyword>
<dbReference type="AlphaFoldDB" id="A0A6N9HZI4"/>
<reference evidence="2 3" key="1">
    <citation type="journal article" date="2019" name="Appl. Environ. Microbiol.">
        <title>Genetic determinants of hydroxycinnamic acid metabolism in heterofermentative lactobacilli.</title>
        <authorList>
            <person name="Gaur G."/>
            <person name="Oh J.H."/>
            <person name="Filannino P."/>
            <person name="Gobbetti M."/>
            <person name="van Pijkeren J.P."/>
            <person name="Ganzle M.G."/>
        </authorList>
    </citation>
    <scope>NUCLEOTIDE SEQUENCE [LARGE SCALE GENOMIC DNA]</scope>
    <source>
        <strain evidence="2 3">C5</strain>
    </source>
</reference>
<protein>
    <submittedName>
        <fullName evidence="2">Adenine phosphoribosyltransferase</fullName>
        <ecNumber evidence="2">2.4.2.7</ecNumber>
    </submittedName>
</protein>
<accession>A0A6N9HZI4</accession>
<dbReference type="InterPro" id="IPR000836">
    <property type="entry name" value="PRTase_dom"/>
</dbReference>
<organism evidence="2 3">
    <name type="scientific">Furfurilactobacillus milii</name>
    <dbReference type="NCBI Taxonomy" id="2888272"/>
    <lineage>
        <taxon>Bacteria</taxon>
        <taxon>Bacillati</taxon>
        <taxon>Bacillota</taxon>
        <taxon>Bacilli</taxon>
        <taxon>Lactobacillales</taxon>
        <taxon>Lactobacillaceae</taxon>
        <taxon>Furfurilactobacillus</taxon>
    </lineage>
</organism>
<dbReference type="PANTHER" id="PTHR43218:SF1">
    <property type="entry name" value="PHOSPHORIBOSYLTRANSFERASE"/>
    <property type="match status" value="1"/>
</dbReference>
<gene>
    <name evidence="2" type="ORF">GB993_00390</name>
</gene>
<dbReference type="Pfam" id="PF00156">
    <property type="entry name" value="Pribosyltran"/>
    <property type="match status" value="1"/>
</dbReference>
<dbReference type="NCBIfam" id="NF005592">
    <property type="entry name" value="PRK07322.1"/>
    <property type="match status" value="1"/>
</dbReference>
<keyword evidence="2" id="KW-0808">Transferase</keyword>
<comment type="caution">
    <text evidence="2">The sequence shown here is derived from an EMBL/GenBank/DDBJ whole genome shotgun (WGS) entry which is preliminary data.</text>
</comment>
<dbReference type="PANTHER" id="PTHR43218">
    <property type="entry name" value="PHOSPHORIBOSYLTRANSFERASE-RELATED"/>
    <property type="match status" value="1"/>
</dbReference>
<dbReference type="GO" id="GO:0003999">
    <property type="term" value="F:adenine phosphoribosyltransferase activity"/>
    <property type="evidence" value="ECO:0007669"/>
    <property type="project" value="UniProtKB-EC"/>
</dbReference>
<sequence length="181" mass="19556">MEKSYEVTIGVLKRKLPIIPISSTVAIASFVLLGDTEMSSYAAAELVKRITEPFDEIVTMESKGIPLAEEISKITHRKSYVVLRKSVKGYMAHPISVPVKSITTEESQTLVLDGNDVLRLTDKRILLVDDVISTGGSLTAAENLMAKVDANVVCKCAILAEGTAATRDDITFLGSLPVFSI</sequence>
<dbReference type="Proteomes" id="UP000449209">
    <property type="component" value="Unassembled WGS sequence"/>
</dbReference>
<dbReference type="CDD" id="cd06223">
    <property type="entry name" value="PRTases_typeI"/>
    <property type="match status" value="1"/>
</dbReference>
<dbReference type="EC" id="2.4.2.7" evidence="2"/>
<dbReference type="OrthoDB" id="4213751at2"/>
<dbReference type="EMBL" id="WEZQ01000001">
    <property type="protein sequence ID" value="MYV15989.1"/>
    <property type="molecule type" value="Genomic_DNA"/>
</dbReference>
<evidence type="ECO:0000259" key="1">
    <source>
        <dbReference type="Pfam" id="PF00156"/>
    </source>
</evidence>